<dbReference type="GeneID" id="93779595"/>
<evidence type="ECO:0000313" key="2">
    <source>
        <dbReference type="EMBL" id="MDT4286362.1"/>
    </source>
</evidence>
<dbReference type="OMA" id="HFRLEYA"/>
<proteinExistence type="predicted"/>
<keyword evidence="7" id="KW-1185">Reference proteome</keyword>
<reference evidence="3 5" key="3">
    <citation type="submission" date="2017-11" db="EMBL/GenBank/DDBJ databases">
        <authorList>
            <person name="Founou R.C."/>
            <person name="Founou L."/>
            <person name="Allam M."/>
            <person name="Ismail A."/>
            <person name="Essack S.Y."/>
        </authorList>
    </citation>
    <scope>NUCLEOTIDE SEQUENCE [LARGE SCALE GENOMIC DNA]</scope>
    <source>
        <strain evidence="3 5">G811N2B1</strain>
    </source>
</reference>
<dbReference type="Proteomes" id="UP000316594">
    <property type="component" value="Unassembled WGS sequence"/>
</dbReference>
<dbReference type="EMBL" id="KF006347">
    <property type="protein sequence ID" value="AHX99861.1"/>
    <property type="molecule type" value="Genomic_DNA"/>
</dbReference>
<dbReference type="Proteomes" id="UP000238153">
    <property type="component" value="Unassembled WGS sequence"/>
</dbReference>
<gene>
    <name evidence="3" type="ORF">CV019_04700</name>
    <name evidence="4" type="ORF">FNL11_03875</name>
    <name evidence="2" type="ORF">RO950_04940</name>
    <name evidence="1" type="ORF">SHP0152</name>
</gene>
<dbReference type="RefSeq" id="WP_011274482.1">
    <property type="nucleotide sequence ID" value="NZ_BKAY01000005.1"/>
</dbReference>
<evidence type="ECO:0000313" key="1">
    <source>
        <dbReference type="EMBL" id="AHX99861.1"/>
    </source>
</evidence>
<reference evidence="4 6" key="4">
    <citation type="submission" date="2019-07" db="EMBL/GenBank/DDBJ databases">
        <title>Genome Sequencing and Assembly of Staphylococcus haemolyticus SDA2.</title>
        <authorList>
            <person name="Emmons C.B."/>
            <person name="Park C."/>
            <person name="Sevigny J.L."/>
            <person name="Andam C."/>
        </authorList>
    </citation>
    <scope>NUCLEOTIDE SEQUENCE [LARGE SCALE GENOMIC DNA]</scope>
    <source>
        <strain evidence="4 6">SDA2</strain>
    </source>
</reference>
<dbReference type="EMBL" id="PGWX01000235">
    <property type="protein sequence ID" value="PPJ76092.1"/>
    <property type="molecule type" value="Genomic_DNA"/>
</dbReference>
<evidence type="ECO:0000313" key="7">
    <source>
        <dbReference type="Proteomes" id="UP001269271"/>
    </source>
</evidence>
<dbReference type="EMBL" id="JAVSOO010000009">
    <property type="protein sequence ID" value="MDT4286362.1"/>
    <property type="molecule type" value="Genomic_DNA"/>
</dbReference>
<name>A0A028ZL38_STAHA</name>
<reference evidence="2 7" key="5">
    <citation type="submission" date="2023-08" db="EMBL/GenBank/DDBJ databases">
        <title>Genomic surveillance of Staphylococcus haemolyticus neonatal outbreak in southern France.</title>
        <authorList>
            <person name="Magnan C."/>
            <person name="Morsli M."/>
            <person name="Thiery B."/>
            <person name="Salipante F."/>
            <person name="Attar J."/>
            <person name="Massimo D.M."/>
            <person name="Ory J."/>
            <person name="Pantel A."/>
            <person name="Lavigne J.-P."/>
        </authorList>
    </citation>
    <scope>NUCLEOTIDE SEQUENCE [LARGE SCALE GENOMIC DNA]</scope>
    <source>
        <strain evidence="2 7">NSH026</strain>
    </source>
</reference>
<evidence type="ECO:0000313" key="4">
    <source>
        <dbReference type="EMBL" id="TRL78723.1"/>
    </source>
</evidence>
<evidence type="ECO:0000313" key="6">
    <source>
        <dbReference type="Proteomes" id="UP000316594"/>
    </source>
</evidence>
<reference evidence="1" key="1">
    <citation type="submission" date="2013-03" db="EMBL/GenBank/DDBJ databases">
        <authorList>
            <person name="Borui P."/>
            <person name="Yunsong Y."/>
        </authorList>
    </citation>
    <scope>NUCLEOTIDE SEQUENCE</scope>
    <source>
        <strain evidence="1">SH32</strain>
    </source>
</reference>
<reference evidence="1" key="2">
    <citation type="journal article" date="2014" name="PLoS ONE">
        <title>Characterization of the staphylococcal cassette chromosome composite island of Staphylococcus haemolyticus SH32, a methicillin-resistant clinical isolate from China.</title>
        <authorList>
            <person name="Yu D."/>
            <person name="Pi B."/>
            <person name="Chen Y."/>
            <person name="Wang Y."/>
            <person name="Ruan Z."/>
            <person name="Otto M."/>
            <person name="Yu Y."/>
        </authorList>
    </citation>
    <scope>NUCLEOTIDE SEQUENCE</scope>
    <source>
        <strain evidence="1">SH32</strain>
    </source>
</reference>
<dbReference type="Proteomes" id="UP001269271">
    <property type="component" value="Unassembled WGS sequence"/>
</dbReference>
<dbReference type="PATRIC" id="fig|1283.206.peg.656"/>
<sequence length="74" mass="8859">MNIYKLRYQHYKDIVDDNILTVFVLAKNEEEVEQFAKKVSYAVESITQISQEEYEKEKAKDEHFGLEHAENYLD</sequence>
<protein>
    <recommendedName>
        <fullName evidence="8">DUF1447 domain-containing protein</fullName>
    </recommendedName>
</protein>
<dbReference type="STRING" id="1283.ShL2_00080"/>
<dbReference type="EMBL" id="VJMP01000002">
    <property type="protein sequence ID" value="TRL78723.1"/>
    <property type="molecule type" value="Genomic_DNA"/>
</dbReference>
<accession>A0A028ZL38</accession>
<evidence type="ECO:0000313" key="3">
    <source>
        <dbReference type="EMBL" id="PPJ76092.1"/>
    </source>
</evidence>
<evidence type="ECO:0000313" key="5">
    <source>
        <dbReference type="Proteomes" id="UP000238153"/>
    </source>
</evidence>
<organism evidence="1">
    <name type="scientific">Staphylococcus haemolyticus</name>
    <dbReference type="NCBI Taxonomy" id="1283"/>
    <lineage>
        <taxon>Bacteria</taxon>
        <taxon>Bacillati</taxon>
        <taxon>Bacillota</taxon>
        <taxon>Bacilli</taxon>
        <taxon>Bacillales</taxon>
        <taxon>Staphylococcaceae</taxon>
        <taxon>Staphylococcus</taxon>
    </lineage>
</organism>
<dbReference type="AlphaFoldDB" id="A0A028ZL38"/>
<dbReference type="KEGG" id="shh:ShL2_00080"/>
<evidence type="ECO:0008006" key="8">
    <source>
        <dbReference type="Google" id="ProtNLM"/>
    </source>
</evidence>